<keyword evidence="3" id="KW-0472">Membrane</keyword>
<dbReference type="PROSITE" id="PS50835">
    <property type="entry name" value="IG_LIKE"/>
    <property type="match status" value="1"/>
</dbReference>
<dbReference type="PANTHER" id="PTHR12080:SF59">
    <property type="entry name" value="HEPATIC AND GLIAL CELL ADHESION MOLECULE"/>
    <property type="match status" value="1"/>
</dbReference>
<dbReference type="Proteomes" id="UP000618051">
    <property type="component" value="Unassembled WGS sequence"/>
</dbReference>
<evidence type="ECO:0000313" key="8">
    <source>
        <dbReference type="Proteomes" id="UP000618051"/>
    </source>
</evidence>
<dbReference type="AlphaFoldDB" id="A0A835TN10"/>
<sequence length="208" mass="22300">MLVLFPRALAAPGPVHKATAVGSSVLLPGLENITHSDSLCWEFLNGSGPHPILQHHGGVLPPALHAPYAGRALFHPSNGSLLLEDVQESDSGTYRVTGDRESLEFQLEVLRDLVARATGQVVCEVAEGRVASITWRKDGQPLSPDRVSWLSSSRSVLYLRPAKRSDCGSYSCNASNGISWQETSLEVTVEGLTSHCSSCSPCSPPFPQ</sequence>
<reference evidence="7" key="3">
    <citation type="submission" date="2022-01" db="EMBL/GenBank/DDBJ databases">
        <authorList>
            <person name="Rubenstein D.R."/>
        </authorList>
    </citation>
    <scope>NUCLEOTIDE SEQUENCE</scope>
    <source>
        <strain evidence="7">SS15</strain>
        <tissue evidence="7">Liver</tissue>
    </source>
</reference>
<evidence type="ECO:0000259" key="5">
    <source>
        <dbReference type="PROSITE" id="PS50835"/>
    </source>
</evidence>
<comment type="subcellular location">
    <subcellularLocation>
        <location evidence="1">Membrane</location>
    </subcellularLocation>
</comment>
<dbReference type="OrthoDB" id="6353782at2759"/>
<name>A0A835TN10_9PASS</name>
<dbReference type="EMBL" id="JADDUC020000014">
    <property type="protein sequence ID" value="KAI1234641.1"/>
    <property type="molecule type" value="Genomic_DNA"/>
</dbReference>
<dbReference type="InterPro" id="IPR007110">
    <property type="entry name" value="Ig-like_dom"/>
</dbReference>
<accession>A0A835TN10</accession>
<gene>
    <name evidence="7" type="ORF">IHE44_0003013</name>
    <name evidence="6" type="ORF">IHE44_012445</name>
</gene>
<dbReference type="GO" id="GO:0005911">
    <property type="term" value="C:cell-cell junction"/>
    <property type="evidence" value="ECO:0007669"/>
    <property type="project" value="TreeGrafter"/>
</dbReference>
<evidence type="ECO:0000313" key="6">
    <source>
        <dbReference type="EMBL" id="KAG0113010.1"/>
    </source>
</evidence>
<dbReference type="PANTHER" id="PTHR12080">
    <property type="entry name" value="SIGNALING LYMPHOCYTIC ACTIVATION MOLECULE"/>
    <property type="match status" value="1"/>
</dbReference>
<dbReference type="SUPFAM" id="SSF48726">
    <property type="entry name" value="Immunoglobulin"/>
    <property type="match status" value="2"/>
</dbReference>
<reference evidence="6" key="1">
    <citation type="submission" date="2020-10" db="EMBL/GenBank/DDBJ databases">
        <title>Feather gene expression reveals the developmental basis of iridescence in African starlings.</title>
        <authorList>
            <person name="Rubenstein D.R."/>
        </authorList>
    </citation>
    <scope>NUCLEOTIDE SEQUENCE</scope>
    <source>
        <strain evidence="6">SS15</strain>
        <tissue evidence="6">Liver</tissue>
    </source>
</reference>
<keyword evidence="4" id="KW-0325">Glycoprotein</keyword>
<feature type="domain" description="Ig-like" evidence="5">
    <location>
        <begin position="121"/>
        <end position="188"/>
    </location>
</feature>
<dbReference type="InterPro" id="IPR015631">
    <property type="entry name" value="CD2/SLAM_rcpt"/>
</dbReference>
<keyword evidence="2" id="KW-0732">Signal</keyword>
<dbReference type="SMART" id="SM00409">
    <property type="entry name" value="IG"/>
    <property type="match status" value="2"/>
</dbReference>
<dbReference type="InterPro" id="IPR003599">
    <property type="entry name" value="Ig_sub"/>
</dbReference>
<organism evidence="6">
    <name type="scientific">Lamprotornis superbus</name>
    <dbReference type="NCBI Taxonomy" id="245042"/>
    <lineage>
        <taxon>Eukaryota</taxon>
        <taxon>Metazoa</taxon>
        <taxon>Chordata</taxon>
        <taxon>Craniata</taxon>
        <taxon>Vertebrata</taxon>
        <taxon>Euteleostomi</taxon>
        <taxon>Archelosauria</taxon>
        <taxon>Archosauria</taxon>
        <taxon>Dinosauria</taxon>
        <taxon>Saurischia</taxon>
        <taxon>Theropoda</taxon>
        <taxon>Coelurosauria</taxon>
        <taxon>Aves</taxon>
        <taxon>Neognathae</taxon>
        <taxon>Neoaves</taxon>
        <taxon>Telluraves</taxon>
        <taxon>Australaves</taxon>
        <taxon>Passeriformes</taxon>
        <taxon>Sturnidae</taxon>
        <taxon>Lamprotornis</taxon>
    </lineage>
</organism>
<dbReference type="CDD" id="cd00096">
    <property type="entry name" value="Ig"/>
    <property type="match status" value="1"/>
</dbReference>
<keyword evidence="8" id="KW-1185">Reference proteome</keyword>
<proteinExistence type="predicted"/>
<reference evidence="7 8" key="2">
    <citation type="journal article" date="2021" name="J. Hered.">
        <title>Feather Gene Expression Elucidates the Developmental Basis of Plumage Iridescence in African Starlings.</title>
        <authorList>
            <person name="Rubenstein D.R."/>
            <person name="Corvelo A."/>
            <person name="MacManes M.D."/>
            <person name="Maia R."/>
            <person name="Narzisi G."/>
            <person name="Rousaki A."/>
            <person name="Vandenabeele P."/>
            <person name="Shawkey M.D."/>
            <person name="Solomon J."/>
        </authorList>
    </citation>
    <scope>NUCLEOTIDE SEQUENCE [LARGE SCALE GENOMIC DNA]</scope>
    <source>
        <strain evidence="7">SS15</strain>
    </source>
</reference>
<evidence type="ECO:0000256" key="3">
    <source>
        <dbReference type="ARBA" id="ARBA00023136"/>
    </source>
</evidence>
<evidence type="ECO:0000313" key="7">
    <source>
        <dbReference type="EMBL" id="KAI1234641.1"/>
    </source>
</evidence>
<dbReference type="InterPro" id="IPR036179">
    <property type="entry name" value="Ig-like_dom_sf"/>
</dbReference>
<dbReference type="GO" id="GO:0016020">
    <property type="term" value="C:membrane"/>
    <property type="evidence" value="ECO:0007669"/>
    <property type="project" value="UniProtKB-SubCell"/>
</dbReference>
<evidence type="ECO:0000256" key="1">
    <source>
        <dbReference type="ARBA" id="ARBA00004370"/>
    </source>
</evidence>
<dbReference type="InterPro" id="IPR013783">
    <property type="entry name" value="Ig-like_fold"/>
</dbReference>
<evidence type="ECO:0000256" key="4">
    <source>
        <dbReference type="ARBA" id="ARBA00023180"/>
    </source>
</evidence>
<dbReference type="Pfam" id="PF13927">
    <property type="entry name" value="Ig_3"/>
    <property type="match status" value="1"/>
</dbReference>
<protein>
    <recommendedName>
        <fullName evidence="5">Ig-like domain-containing protein</fullName>
    </recommendedName>
</protein>
<dbReference type="Gene3D" id="2.60.40.10">
    <property type="entry name" value="Immunoglobulins"/>
    <property type="match status" value="2"/>
</dbReference>
<dbReference type="EMBL" id="JADDUC010000608">
    <property type="protein sequence ID" value="KAG0113010.1"/>
    <property type="molecule type" value="Genomic_DNA"/>
</dbReference>
<comment type="caution">
    <text evidence="6">The sequence shown here is derived from an EMBL/GenBank/DDBJ whole genome shotgun (WGS) entry which is preliminary data.</text>
</comment>
<evidence type="ECO:0000256" key="2">
    <source>
        <dbReference type="ARBA" id="ARBA00022729"/>
    </source>
</evidence>